<evidence type="ECO:0000256" key="1">
    <source>
        <dbReference type="ARBA" id="ARBA00022737"/>
    </source>
</evidence>
<dbReference type="InterPro" id="IPR036770">
    <property type="entry name" value="Ankyrin_rpt-contain_sf"/>
</dbReference>
<comment type="caution">
    <text evidence="4">The sequence shown here is derived from an EMBL/GenBank/DDBJ whole genome shotgun (WGS) entry which is preliminary data.</text>
</comment>
<evidence type="ECO:0000313" key="5">
    <source>
        <dbReference type="Proteomes" id="UP001498238"/>
    </source>
</evidence>
<dbReference type="PROSITE" id="PS50297">
    <property type="entry name" value="ANK_REP_REGION"/>
    <property type="match status" value="1"/>
</dbReference>
<feature type="repeat" description="ANK" evidence="3">
    <location>
        <begin position="103"/>
        <end position="135"/>
    </location>
</feature>
<organism evidence="4 5">
    <name type="scientific">Brevibacterium metallidurans</name>
    <dbReference type="NCBI Taxonomy" id="1482676"/>
    <lineage>
        <taxon>Bacteria</taxon>
        <taxon>Bacillati</taxon>
        <taxon>Actinomycetota</taxon>
        <taxon>Actinomycetes</taxon>
        <taxon>Micrococcales</taxon>
        <taxon>Brevibacteriaceae</taxon>
        <taxon>Brevibacterium</taxon>
    </lineage>
</organism>
<evidence type="ECO:0000313" key="4">
    <source>
        <dbReference type="EMBL" id="GAA0034509.1"/>
    </source>
</evidence>
<dbReference type="PANTHER" id="PTHR24171">
    <property type="entry name" value="ANKYRIN REPEAT DOMAIN-CONTAINING PROTEIN 39-RELATED"/>
    <property type="match status" value="1"/>
</dbReference>
<gene>
    <name evidence="4" type="ORF">NCCP602_04700</name>
</gene>
<keyword evidence="2 3" id="KW-0040">ANK repeat</keyword>
<dbReference type="RefSeq" id="WP_339391484.1">
    <property type="nucleotide sequence ID" value="NZ_BAAAAF010000001.1"/>
</dbReference>
<evidence type="ECO:0000256" key="2">
    <source>
        <dbReference type="ARBA" id="ARBA00023043"/>
    </source>
</evidence>
<dbReference type="PANTHER" id="PTHR24171:SF10">
    <property type="entry name" value="ANKYRIN REPEAT DOMAIN-CONTAINING PROTEIN 29-LIKE"/>
    <property type="match status" value="1"/>
</dbReference>
<reference evidence="4 5" key="1">
    <citation type="submission" date="2024-01" db="EMBL/GenBank/DDBJ databases">
        <title>Characterization of antibiotic resistant novel bacterial strains and their environmental applications.</title>
        <authorList>
            <person name="Manzoor S."/>
            <person name="Abbas S."/>
            <person name="Arshad M."/>
            <person name="Ahmed I."/>
        </authorList>
    </citation>
    <scope>NUCLEOTIDE SEQUENCE [LARGE SCALE GENOMIC DNA]</scope>
    <source>
        <strain evidence="4 5">NCCP-602</strain>
    </source>
</reference>
<proteinExistence type="predicted"/>
<dbReference type="PROSITE" id="PS50088">
    <property type="entry name" value="ANK_REPEAT"/>
    <property type="match status" value="1"/>
</dbReference>
<protein>
    <submittedName>
        <fullName evidence="4">Ankyrin repeat domain-containing protein</fullName>
    </submittedName>
</protein>
<dbReference type="Gene3D" id="1.25.40.20">
    <property type="entry name" value="Ankyrin repeat-containing domain"/>
    <property type="match status" value="1"/>
</dbReference>
<keyword evidence="1" id="KW-0677">Repeat</keyword>
<accession>A0ABN0SJY6</accession>
<dbReference type="Pfam" id="PF12796">
    <property type="entry name" value="Ank_2"/>
    <property type="match status" value="1"/>
</dbReference>
<dbReference type="SUPFAM" id="SSF48403">
    <property type="entry name" value="Ankyrin repeat"/>
    <property type="match status" value="1"/>
</dbReference>
<dbReference type="SMART" id="SM00248">
    <property type="entry name" value="ANK"/>
    <property type="match status" value="4"/>
</dbReference>
<dbReference type="InterPro" id="IPR002110">
    <property type="entry name" value="Ankyrin_rpt"/>
</dbReference>
<sequence>MAKKLVTLPKDFRTHGDAYSLTELQEIFQRRSLDARGGYSKQAALAYSTVDPEGVCWLLDQGADIEAESRFYASPLVTRAADGDAEVVRLLVERGADPIRAGSKHTPLIAAAANHRADVVELLLDAGATLTETDSLGWTALDLAAIRSEPAKVERGLPVVKLLTARGGILSDRAQPYLRNAMMALYRYEAAGNARIAMIDAMTELLELLDVEPPARPRMLADGEAISVTAAGWKKQFSELWGLLVPNVGPAASVQGEVIRIAGRIGHELLHNGGGNWDRDFAAMGTAFARYVRTGVPLSDEDLRIVDAALNEVSGGGISEESVDALTEQSVAWVLANPERTALGTPDYRR</sequence>
<name>A0ABN0SJY6_9MICO</name>
<dbReference type="EMBL" id="BAAAAF010000001">
    <property type="protein sequence ID" value="GAA0034509.1"/>
    <property type="molecule type" value="Genomic_DNA"/>
</dbReference>
<keyword evidence="5" id="KW-1185">Reference proteome</keyword>
<dbReference type="Proteomes" id="UP001498238">
    <property type="component" value="Unassembled WGS sequence"/>
</dbReference>
<evidence type="ECO:0000256" key="3">
    <source>
        <dbReference type="PROSITE-ProRule" id="PRU00023"/>
    </source>
</evidence>